<reference evidence="7 8" key="1">
    <citation type="journal article" date="2020" name="Int. J. Syst. Evol. Microbiol.">
        <title>Ureaplasma miroungigenitalium sp. nov. isolated from northern elephant seals (Mirounga angustirostris) and Ureaplasma zalophigenitalium sp. nov. isolated from California sea lions (Zalophus californianus).</title>
        <authorList>
            <person name="Volokhov D.V."/>
            <person name="Gulland F.M."/>
            <person name="Gao Y."/>
            <person name="Chizhikov V.E."/>
        </authorList>
    </citation>
    <scope>NUCLEOTIDE SEQUENCE [LARGE SCALE GENOMIC DNA]</scope>
    <source>
        <strain evidence="7 8">ES3182-GEN</strain>
    </source>
</reference>
<feature type="transmembrane region" description="Helical" evidence="5">
    <location>
        <begin position="59"/>
        <end position="81"/>
    </location>
</feature>
<dbReference type="RefSeq" id="WP_263821893.1">
    <property type="nucleotide sequence ID" value="NZ_JAOXHL010000002.1"/>
</dbReference>
<keyword evidence="4 5" id="KW-0472">Membrane</keyword>
<proteinExistence type="predicted"/>
<evidence type="ECO:0000256" key="2">
    <source>
        <dbReference type="ARBA" id="ARBA00022692"/>
    </source>
</evidence>
<dbReference type="EMBL" id="JAOXHL010000002">
    <property type="protein sequence ID" value="MCV3728578.1"/>
    <property type="molecule type" value="Genomic_DNA"/>
</dbReference>
<name>A0ABT3BMX6_9BACT</name>
<accession>A0ABT3BMX6</accession>
<keyword evidence="2 5" id="KW-0812">Transmembrane</keyword>
<evidence type="ECO:0000313" key="8">
    <source>
        <dbReference type="Proteomes" id="UP001208245"/>
    </source>
</evidence>
<evidence type="ECO:0000313" key="7">
    <source>
        <dbReference type="EMBL" id="MCV3728578.1"/>
    </source>
</evidence>
<comment type="caution">
    <text evidence="7">The sequence shown here is derived from an EMBL/GenBank/DDBJ whole genome shotgun (WGS) entry which is preliminary data.</text>
</comment>
<keyword evidence="8" id="KW-1185">Reference proteome</keyword>
<feature type="transmembrane region" description="Helical" evidence="5">
    <location>
        <begin position="199"/>
        <end position="220"/>
    </location>
</feature>
<dbReference type="InterPro" id="IPR013525">
    <property type="entry name" value="ABC2_TM"/>
</dbReference>
<evidence type="ECO:0000259" key="6">
    <source>
        <dbReference type="Pfam" id="PF01061"/>
    </source>
</evidence>
<dbReference type="Proteomes" id="UP001208245">
    <property type="component" value="Unassembled WGS sequence"/>
</dbReference>
<evidence type="ECO:0000256" key="4">
    <source>
        <dbReference type="ARBA" id="ARBA00023136"/>
    </source>
</evidence>
<protein>
    <submittedName>
        <fullName evidence="7">ABC transporter permease</fullName>
    </submittedName>
</protein>
<dbReference type="Pfam" id="PF01061">
    <property type="entry name" value="ABC2_membrane"/>
    <property type="match status" value="1"/>
</dbReference>
<organism evidence="7 8">
    <name type="scientific">Ureaplasma miroungigenitalium</name>
    <dbReference type="NCBI Taxonomy" id="1042321"/>
    <lineage>
        <taxon>Bacteria</taxon>
        <taxon>Bacillati</taxon>
        <taxon>Mycoplasmatota</taxon>
        <taxon>Mycoplasmoidales</taxon>
        <taxon>Mycoplasmoidaceae</taxon>
        <taxon>Ureaplasma</taxon>
    </lineage>
</organism>
<evidence type="ECO:0000256" key="5">
    <source>
        <dbReference type="SAM" id="Phobius"/>
    </source>
</evidence>
<feature type="transmembrane region" description="Helical" evidence="5">
    <location>
        <begin position="32"/>
        <end position="53"/>
    </location>
</feature>
<feature type="domain" description="ABC-2 type transporter transmembrane" evidence="6">
    <location>
        <begin position="173"/>
        <end position="241"/>
    </location>
</feature>
<feature type="transmembrane region" description="Helical" evidence="5">
    <location>
        <begin position="102"/>
        <end position="129"/>
    </location>
</feature>
<comment type="subcellular location">
    <subcellularLocation>
        <location evidence="1">Membrane</location>
        <topology evidence="1">Multi-pass membrane protein</topology>
    </subcellularLocation>
</comment>
<keyword evidence="3 5" id="KW-1133">Transmembrane helix</keyword>
<gene>
    <name evidence="7" type="ORF">OF376_02215</name>
</gene>
<evidence type="ECO:0000256" key="1">
    <source>
        <dbReference type="ARBA" id="ARBA00004141"/>
    </source>
</evidence>
<sequence>MLLTFDKKPKNKEASGTFAGIIQIINKHFWKAFVGPFFAFGYPVVFTLILGTIFNYEMILGATFSIGPLAIACIALPTALFEFKKSTLLKRIGATNIKPINFLLFTASYYFIIMIFSGLWTALISLVIFGSRYFQVGKELYSFTLGVGEDLQKVIVRSPSLKDLFSRIHWPSYIYSFIALTIVSLSVGLFIVSVSKSILTIQGIGSTLLILTMFLSGQVLPLAQIVKVEAMWYLSYLTPFKSPIIQNTMAFQGVTEASQNFLVNSEWVPFENNLYSHAEYTKLLTSLGQYLKVAHLDPQNPLFQPEAFVGDMSTFNDQHHNALEYDKYNIFDVNKVYQTINPLNTAQTANDHFKNILDISIKTNLRTLMDTKSTPAQIDEAQGFLLMFVWETPKSNNPLNVGQVLNQNNQYFQEIKTINSESDFNELHKIWSERILANKFIQKYANAYVQYTPDAIPDSAFIKIGTKAENILNFILPFVWSAVLLGFASKSFRWNTR</sequence>
<evidence type="ECO:0000256" key="3">
    <source>
        <dbReference type="ARBA" id="ARBA00022989"/>
    </source>
</evidence>
<feature type="transmembrane region" description="Helical" evidence="5">
    <location>
        <begin position="471"/>
        <end position="488"/>
    </location>
</feature>
<feature type="transmembrane region" description="Helical" evidence="5">
    <location>
        <begin position="173"/>
        <end position="192"/>
    </location>
</feature>